<evidence type="ECO:0000313" key="1">
    <source>
        <dbReference type="EMBL" id="RKX66331.1"/>
    </source>
</evidence>
<name>A0A660S853_UNCT6</name>
<reference evidence="1 2" key="1">
    <citation type="submission" date="2018-06" db="EMBL/GenBank/DDBJ databases">
        <title>Extensive metabolic versatility and redundancy in microbially diverse, dynamic hydrothermal sediments.</title>
        <authorList>
            <person name="Dombrowski N."/>
            <person name="Teske A."/>
            <person name="Baker B.J."/>
        </authorList>
    </citation>
    <scope>NUCLEOTIDE SEQUENCE [LARGE SCALE GENOMIC DNA]</scope>
    <source>
        <strain evidence="1">B35_G9</strain>
    </source>
</reference>
<organism evidence="1 2">
    <name type="scientific">candidate division TA06 bacterium</name>
    <dbReference type="NCBI Taxonomy" id="2250710"/>
    <lineage>
        <taxon>Bacteria</taxon>
        <taxon>Bacteria division TA06</taxon>
    </lineage>
</organism>
<dbReference type="InterPro" id="IPR024227">
    <property type="entry name" value="DUF3795"/>
</dbReference>
<evidence type="ECO:0000313" key="2">
    <source>
        <dbReference type="Proteomes" id="UP000282321"/>
    </source>
</evidence>
<accession>A0A660S853</accession>
<gene>
    <name evidence="1" type="ORF">DRP44_04355</name>
</gene>
<sequence length="115" mass="13480">MMDKIAYCGFDCTKCPLYLLSKGNLDKVERERITVKLLEEYKELKREDLYCEGCKSNGKLFPYCNDCYIRKCCEAKGINNCSECAEFPCQELKDIFSKFPEGLENLKNFKLKNKR</sequence>
<dbReference type="Proteomes" id="UP000282321">
    <property type="component" value="Unassembled WGS sequence"/>
</dbReference>
<proteinExistence type="predicted"/>
<dbReference type="Pfam" id="PF12675">
    <property type="entry name" value="DUF3795"/>
    <property type="match status" value="1"/>
</dbReference>
<dbReference type="AlphaFoldDB" id="A0A660S853"/>
<protein>
    <submittedName>
        <fullName evidence="1">DUF3795 domain-containing protein</fullName>
    </submittedName>
</protein>
<dbReference type="EMBL" id="QNBC01000047">
    <property type="protein sequence ID" value="RKX66331.1"/>
    <property type="molecule type" value="Genomic_DNA"/>
</dbReference>
<comment type="caution">
    <text evidence="1">The sequence shown here is derived from an EMBL/GenBank/DDBJ whole genome shotgun (WGS) entry which is preliminary data.</text>
</comment>